<protein>
    <submittedName>
        <fullName evidence="1">Uncharacterized protein</fullName>
    </submittedName>
</protein>
<proteinExistence type="predicted"/>
<dbReference type="EMBL" id="CAJOBJ010336973">
    <property type="protein sequence ID" value="CAF5190160.1"/>
    <property type="molecule type" value="Genomic_DNA"/>
</dbReference>
<reference evidence="1" key="1">
    <citation type="submission" date="2021-02" db="EMBL/GenBank/DDBJ databases">
        <authorList>
            <person name="Nowell W R."/>
        </authorList>
    </citation>
    <scope>NUCLEOTIDE SEQUENCE</scope>
</reference>
<organism evidence="1 2">
    <name type="scientific">Rotaria magnacalcarata</name>
    <dbReference type="NCBI Taxonomy" id="392030"/>
    <lineage>
        <taxon>Eukaryota</taxon>
        <taxon>Metazoa</taxon>
        <taxon>Spiralia</taxon>
        <taxon>Gnathifera</taxon>
        <taxon>Rotifera</taxon>
        <taxon>Eurotatoria</taxon>
        <taxon>Bdelloidea</taxon>
        <taxon>Philodinida</taxon>
        <taxon>Philodinidae</taxon>
        <taxon>Rotaria</taxon>
    </lineage>
</organism>
<dbReference type="Proteomes" id="UP000681720">
    <property type="component" value="Unassembled WGS sequence"/>
</dbReference>
<accession>A0A8S3HWH8</accession>
<comment type="caution">
    <text evidence="1">The sequence shown here is derived from an EMBL/GenBank/DDBJ whole genome shotgun (WGS) entry which is preliminary data.</text>
</comment>
<feature type="non-terminal residue" evidence="1">
    <location>
        <position position="1"/>
    </location>
</feature>
<evidence type="ECO:0000313" key="2">
    <source>
        <dbReference type="Proteomes" id="UP000681720"/>
    </source>
</evidence>
<name>A0A8S3HWH8_9BILA</name>
<sequence>ARIEIGSSRNEIIKHGTSVQVETILCSSYRDEIMKNNESLTIPFEILNFMYSSIEGYLSANNTTYRKLERDLTDTMLTTDYRGDNIAAYNKQSTDYTAFSQSQSVTIPQLKSYLKSVIEVGHELGLYGLLLFAKILRNRLKSSLVRLSMADSSARGIFDDMFQRLECLPESSKITRSNS</sequence>
<evidence type="ECO:0000313" key="1">
    <source>
        <dbReference type="EMBL" id="CAF5190160.1"/>
    </source>
</evidence>
<gene>
    <name evidence="1" type="ORF">GIL414_LOCUS72710</name>
</gene>
<dbReference type="AlphaFoldDB" id="A0A8S3HWH8"/>